<feature type="transmembrane region" description="Helical" evidence="7">
    <location>
        <begin position="97"/>
        <end position="116"/>
    </location>
</feature>
<feature type="transmembrane region" description="Helical" evidence="7">
    <location>
        <begin position="202"/>
        <end position="226"/>
    </location>
</feature>
<dbReference type="GO" id="GO:0005886">
    <property type="term" value="C:plasma membrane"/>
    <property type="evidence" value="ECO:0007669"/>
    <property type="project" value="UniProtKB-SubCell"/>
</dbReference>
<keyword evidence="6 7" id="KW-0472">Membrane</keyword>
<evidence type="ECO:0000313" key="8">
    <source>
        <dbReference type="EMBL" id="MBP1923221.1"/>
    </source>
</evidence>
<comment type="subcellular location">
    <subcellularLocation>
        <location evidence="1">Cell membrane</location>
        <topology evidence="1">Multi-pass membrane protein</topology>
    </subcellularLocation>
</comment>
<dbReference type="Proteomes" id="UP000823588">
    <property type="component" value="Unassembled WGS sequence"/>
</dbReference>
<evidence type="ECO:0000256" key="3">
    <source>
        <dbReference type="ARBA" id="ARBA00022475"/>
    </source>
</evidence>
<gene>
    <name evidence="8" type="ORF">J2751_002260</name>
</gene>
<dbReference type="EMBL" id="JAGGKQ010000017">
    <property type="protein sequence ID" value="MBP1923221.1"/>
    <property type="molecule type" value="Genomic_DNA"/>
</dbReference>
<protein>
    <submittedName>
        <fullName evidence="8">Molybdopterin-containing oxidoreductase family membrane subunit</fullName>
    </submittedName>
</protein>
<evidence type="ECO:0000313" key="9">
    <source>
        <dbReference type="Proteomes" id="UP000823588"/>
    </source>
</evidence>
<feature type="transmembrane region" description="Helical" evidence="7">
    <location>
        <begin position="284"/>
        <end position="308"/>
    </location>
</feature>
<keyword evidence="3" id="KW-1003">Cell membrane</keyword>
<keyword evidence="4 7" id="KW-0812">Transmembrane</keyword>
<dbReference type="OrthoDB" id="41377at2157"/>
<feature type="transmembrane region" description="Helical" evidence="7">
    <location>
        <begin position="247"/>
        <end position="264"/>
    </location>
</feature>
<dbReference type="Pfam" id="PF03916">
    <property type="entry name" value="NrfD"/>
    <property type="match status" value="1"/>
</dbReference>
<feature type="transmembrane region" description="Helical" evidence="7">
    <location>
        <begin position="360"/>
        <end position="381"/>
    </location>
</feature>
<proteinExistence type="inferred from homology"/>
<comment type="similarity">
    <text evidence="2">Belongs to the NrfD family.</text>
</comment>
<organism evidence="8 9">
    <name type="scientific">Halorubrum alkaliphilum</name>
    <dbReference type="NCBI Taxonomy" id="261290"/>
    <lineage>
        <taxon>Archaea</taxon>
        <taxon>Methanobacteriati</taxon>
        <taxon>Methanobacteriota</taxon>
        <taxon>Stenosarchaea group</taxon>
        <taxon>Halobacteria</taxon>
        <taxon>Halobacteriales</taxon>
        <taxon>Haloferacaceae</taxon>
        <taxon>Halorubrum</taxon>
    </lineage>
</organism>
<accession>A0A8T4GIH3</accession>
<dbReference type="InterPro" id="IPR005614">
    <property type="entry name" value="NrfD-like"/>
</dbReference>
<evidence type="ECO:0000256" key="2">
    <source>
        <dbReference type="ARBA" id="ARBA00008929"/>
    </source>
</evidence>
<dbReference type="PANTHER" id="PTHR34856">
    <property type="entry name" value="PROTEIN NRFD"/>
    <property type="match status" value="1"/>
</dbReference>
<keyword evidence="9" id="KW-1185">Reference proteome</keyword>
<dbReference type="AlphaFoldDB" id="A0A8T4GIH3"/>
<dbReference type="InterPro" id="IPR052049">
    <property type="entry name" value="Electron_transfer_protein"/>
</dbReference>
<feature type="transmembrane region" description="Helical" evidence="7">
    <location>
        <begin position="55"/>
        <end position="85"/>
    </location>
</feature>
<dbReference type="RefSeq" id="WP_209486003.1">
    <property type="nucleotide sequence ID" value="NZ_JAGGKQ010000017.1"/>
</dbReference>
<name>A0A8T4GIH3_9EURY</name>
<reference evidence="8" key="1">
    <citation type="submission" date="2021-03" db="EMBL/GenBank/DDBJ databases">
        <title>Genomic Encyclopedia of Type Strains, Phase IV (KMG-IV): sequencing the most valuable type-strain genomes for metagenomic binning, comparative biology and taxonomic classification.</title>
        <authorList>
            <person name="Goeker M."/>
        </authorList>
    </citation>
    <scope>NUCLEOTIDE SEQUENCE</scope>
    <source>
        <strain evidence="8">DSM 23564</strain>
    </source>
</reference>
<feature type="transmembrane region" description="Helical" evidence="7">
    <location>
        <begin position="169"/>
        <end position="190"/>
    </location>
</feature>
<feature type="transmembrane region" description="Helical" evidence="7">
    <location>
        <begin position="136"/>
        <end position="157"/>
    </location>
</feature>
<evidence type="ECO:0000256" key="5">
    <source>
        <dbReference type="ARBA" id="ARBA00022989"/>
    </source>
</evidence>
<comment type="caution">
    <text evidence="8">The sequence shown here is derived from an EMBL/GenBank/DDBJ whole genome shotgun (WGS) entry which is preliminary data.</text>
</comment>
<keyword evidence="5 7" id="KW-1133">Transmembrane helix</keyword>
<sequence>MSHAEGETVVSSLKSSGKRYYAWLAFIGLGFLIGGYGVLVTLIEGTSVLGITGQVPWGILISTYVFFALLSTGICIGITSLSSVFGMERYEPLVKRGVLLSLITLAAGGAVIMAGLGQPVRAIPAMVLSPNPSAPMWWMIVLYSVYGGALVAEFVLIDRVDDPPRRLSRTVAVVALIAPILAGATLGAIFGTAEARPYYGGLFASVFLLVTAVASGVALITAVTVIERKLSSATEAVVSEELITRTLGKYLGVATAAVFLVTGLRHAYGLTATNEALATAHQQMLFGGTGLWAVGIGMGVGLLVPMVLMAVPRTRTVGGVLAASVLVLVGMFVSRLEFVLGGQVVALTNDPSNQFPIASYAPSAAELAIVVMGFALFAGLYTAGRALFDLDELPHHEEDTMSHTTHVPDGGETDE</sequence>
<evidence type="ECO:0000256" key="4">
    <source>
        <dbReference type="ARBA" id="ARBA00022692"/>
    </source>
</evidence>
<evidence type="ECO:0000256" key="1">
    <source>
        <dbReference type="ARBA" id="ARBA00004651"/>
    </source>
</evidence>
<evidence type="ECO:0000256" key="7">
    <source>
        <dbReference type="SAM" id="Phobius"/>
    </source>
</evidence>
<evidence type="ECO:0000256" key="6">
    <source>
        <dbReference type="ARBA" id="ARBA00023136"/>
    </source>
</evidence>
<feature type="transmembrane region" description="Helical" evidence="7">
    <location>
        <begin position="320"/>
        <end position="340"/>
    </location>
</feature>
<dbReference type="PANTHER" id="PTHR34856:SF2">
    <property type="entry name" value="PROTEIN NRFD"/>
    <property type="match status" value="1"/>
</dbReference>
<feature type="transmembrane region" description="Helical" evidence="7">
    <location>
        <begin position="20"/>
        <end position="43"/>
    </location>
</feature>